<feature type="compositionally biased region" description="Low complexity" evidence="1">
    <location>
        <begin position="144"/>
        <end position="158"/>
    </location>
</feature>
<proteinExistence type="predicted"/>
<dbReference type="OMA" id="WADFSED"/>
<sequence length="329" mass="35127">MVGGKREEVPVATITSSNIFAALEKKKKSKKPKDGATKKDGKKAKGDAAPSVDVWQAAPIQVASWADCEDDDDFGGLGPVPQWGNDTATVAQEDKQAAEEESDEEIEALQHGEDDHDDERDGDEGTAADADDDADEQGEGAGEAGAPREAATAVVAVPREPERQLSKKELKKKEMEDLEKVLAELGIQAKANGVAPELRPVAEDKEDAAREEEEDDGARGEAGLPRTKSKKSKKKKDRSEVAEEGAEATAANGESKGDEPSDDVEAADEGPLLDPKEALKRLKSQKSTKKSDSVAARAKAAIEEAAKRKAKLAKAKSKDKSHYNQQPVR</sequence>
<feature type="region of interest" description="Disordered" evidence="1">
    <location>
        <begin position="25"/>
        <end position="171"/>
    </location>
</feature>
<dbReference type="AlphaFoldDB" id="A0A1Y1IGL1"/>
<dbReference type="EMBL" id="DF237291">
    <property type="protein sequence ID" value="GAQ87278.1"/>
    <property type="molecule type" value="Genomic_DNA"/>
</dbReference>
<feature type="compositionally biased region" description="Basic and acidic residues" evidence="1">
    <location>
        <begin position="159"/>
        <end position="171"/>
    </location>
</feature>
<dbReference type="STRING" id="105231.A0A1Y1IGL1"/>
<feature type="compositionally biased region" description="Acidic residues" evidence="1">
    <location>
        <begin position="204"/>
        <end position="216"/>
    </location>
</feature>
<reference evidence="2 3" key="1">
    <citation type="journal article" date="2014" name="Nat. Commun.">
        <title>Klebsormidium flaccidum genome reveals primary factors for plant terrestrial adaptation.</title>
        <authorList>
            <person name="Hori K."/>
            <person name="Maruyama F."/>
            <person name="Fujisawa T."/>
            <person name="Togashi T."/>
            <person name="Yamamoto N."/>
            <person name="Seo M."/>
            <person name="Sato S."/>
            <person name="Yamada T."/>
            <person name="Mori H."/>
            <person name="Tajima N."/>
            <person name="Moriyama T."/>
            <person name="Ikeuchi M."/>
            <person name="Watanabe M."/>
            <person name="Wada H."/>
            <person name="Kobayashi K."/>
            <person name="Saito M."/>
            <person name="Masuda T."/>
            <person name="Sasaki-Sekimoto Y."/>
            <person name="Mashiguchi K."/>
            <person name="Awai K."/>
            <person name="Shimojima M."/>
            <person name="Masuda S."/>
            <person name="Iwai M."/>
            <person name="Nobusawa T."/>
            <person name="Narise T."/>
            <person name="Kondo S."/>
            <person name="Saito H."/>
            <person name="Sato R."/>
            <person name="Murakawa M."/>
            <person name="Ihara Y."/>
            <person name="Oshima-Yamada Y."/>
            <person name="Ohtaka K."/>
            <person name="Satoh M."/>
            <person name="Sonobe K."/>
            <person name="Ishii M."/>
            <person name="Ohtani R."/>
            <person name="Kanamori-Sato M."/>
            <person name="Honoki R."/>
            <person name="Miyazaki D."/>
            <person name="Mochizuki H."/>
            <person name="Umetsu J."/>
            <person name="Higashi K."/>
            <person name="Shibata D."/>
            <person name="Kamiya Y."/>
            <person name="Sato N."/>
            <person name="Nakamura Y."/>
            <person name="Tabata S."/>
            <person name="Ida S."/>
            <person name="Kurokawa K."/>
            <person name="Ohta H."/>
        </authorList>
    </citation>
    <scope>NUCLEOTIDE SEQUENCE [LARGE SCALE GENOMIC DNA]</scope>
    <source>
        <strain evidence="2 3">NIES-2285</strain>
    </source>
</reference>
<feature type="compositionally biased region" description="Acidic residues" evidence="1">
    <location>
        <begin position="115"/>
        <end position="138"/>
    </location>
</feature>
<feature type="region of interest" description="Disordered" evidence="1">
    <location>
        <begin position="187"/>
        <end position="329"/>
    </location>
</feature>
<dbReference type="PANTHER" id="PTHR31365:SF4">
    <property type="entry name" value="OS05G0179800 PROTEIN"/>
    <property type="match status" value="1"/>
</dbReference>
<evidence type="ECO:0000313" key="3">
    <source>
        <dbReference type="Proteomes" id="UP000054558"/>
    </source>
</evidence>
<gene>
    <name evidence="2" type="ORF">KFL_003420170</name>
</gene>
<dbReference type="Proteomes" id="UP000054558">
    <property type="component" value="Unassembled WGS sequence"/>
</dbReference>
<protein>
    <submittedName>
        <fullName evidence="2">Uncharacterized protein</fullName>
    </submittedName>
</protein>
<feature type="compositionally biased region" description="Basic and acidic residues" evidence="1">
    <location>
        <begin position="32"/>
        <end position="46"/>
    </location>
</feature>
<feature type="compositionally biased region" description="Basic residues" evidence="1">
    <location>
        <begin position="227"/>
        <end position="236"/>
    </location>
</feature>
<accession>A0A1Y1IGL1</accession>
<evidence type="ECO:0000256" key="1">
    <source>
        <dbReference type="SAM" id="MobiDB-lite"/>
    </source>
</evidence>
<evidence type="ECO:0000313" key="2">
    <source>
        <dbReference type="EMBL" id="GAQ87278.1"/>
    </source>
</evidence>
<dbReference type="PANTHER" id="PTHR31365">
    <property type="entry name" value="EXPRESSED PROTEIN"/>
    <property type="match status" value="1"/>
</dbReference>
<keyword evidence="3" id="KW-1185">Reference proteome</keyword>
<name>A0A1Y1IGL1_KLENI</name>
<organism evidence="2 3">
    <name type="scientific">Klebsormidium nitens</name>
    <name type="common">Green alga</name>
    <name type="synonym">Ulothrix nitens</name>
    <dbReference type="NCBI Taxonomy" id="105231"/>
    <lineage>
        <taxon>Eukaryota</taxon>
        <taxon>Viridiplantae</taxon>
        <taxon>Streptophyta</taxon>
        <taxon>Klebsormidiophyceae</taxon>
        <taxon>Klebsormidiales</taxon>
        <taxon>Klebsormidiaceae</taxon>
        <taxon>Klebsormidium</taxon>
    </lineage>
</organism>